<feature type="region of interest" description="Disordered" evidence="2">
    <location>
        <begin position="1032"/>
        <end position="1145"/>
    </location>
</feature>
<feature type="region of interest" description="Disordered" evidence="2">
    <location>
        <begin position="1160"/>
        <end position="1188"/>
    </location>
</feature>
<feature type="domain" description="U1-type" evidence="3">
    <location>
        <begin position="914"/>
        <end position="948"/>
    </location>
</feature>
<evidence type="ECO:0000313" key="4">
    <source>
        <dbReference type="EMBL" id="OWF43349.1"/>
    </source>
</evidence>
<dbReference type="STRING" id="6573.A0A210Q3U5"/>
<feature type="compositionally biased region" description="Low complexity" evidence="2">
    <location>
        <begin position="554"/>
        <end position="565"/>
    </location>
</feature>
<feature type="compositionally biased region" description="Basic and acidic residues" evidence="2">
    <location>
        <begin position="200"/>
        <end position="213"/>
    </location>
</feature>
<feature type="compositionally biased region" description="Basic and acidic residues" evidence="2">
    <location>
        <begin position="1"/>
        <end position="69"/>
    </location>
</feature>
<dbReference type="GO" id="GO:0003676">
    <property type="term" value="F:nucleic acid binding"/>
    <property type="evidence" value="ECO:0007669"/>
    <property type="project" value="InterPro"/>
</dbReference>
<protein>
    <submittedName>
        <fullName evidence="4">Zinc finger protein 318</fullName>
    </submittedName>
</protein>
<reference evidence="4 5" key="1">
    <citation type="journal article" date="2017" name="Nat. Ecol. Evol.">
        <title>Scallop genome provides insights into evolution of bilaterian karyotype and development.</title>
        <authorList>
            <person name="Wang S."/>
            <person name="Zhang J."/>
            <person name="Jiao W."/>
            <person name="Li J."/>
            <person name="Xun X."/>
            <person name="Sun Y."/>
            <person name="Guo X."/>
            <person name="Huan P."/>
            <person name="Dong B."/>
            <person name="Zhang L."/>
            <person name="Hu X."/>
            <person name="Sun X."/>
            <person name="Wang J."/>
            <person name="Zhao C."/>
            <person name="Wang Y."/>
            <person name="Wang D."/>
            <person name="Huang X."/>
            <person name="Wang R."/>
            <person name="Lv J."/>
            <person name="Li Y."/>
            <person name="Zhang Z."/>
            <person name="Liu B."/>
            <person name="Lu W."/>
            <person name="Hui Y."/>
            <person name="Liang J."/>
            <person name="Zhou Z."/>
            <person name="Hou R."/>
            <person name="Li X."/>
            <person name="Liu Y."/>
            <person name="Li H."/>
            <person name="Ning X."/>
            <person name="Lin Y."/>
            <person name="Zhao L."/>
            <person name="Xing Q."/>
            <person name="Dou J."/>
            <person name="Li Y."/>
            <person name="Mao J."/>
            <person name="Guo H."/>
            <person name="Dou H."/>
            <person name="Li T."/>
            <person name="Mu C."/>
            <person name="Jiang W."/>
            <person name="Fu Q."/>
            <person name="Fu X."/>
            <person name="Miao Y."/>
            <person name="Liu J."/>
            <person name="Yu Q."/>
            <person name="Li R."/>
            <person name="Liao H."/>
            <person name="Li X."/>
            <person name="Kong Y."/>
            <person name="Jiang Z."/>
            <person name="Chourrout D."/>
            <person name="Li R."/>
            <person name="Bao Z."/>
        </authorList>
    </citation>
    <scope>NUCLEOTIDE SEQUENCE [LARGE SCALE GENOMIC DNA]</scope>
    <source>
        <strain evidence="4 5">PY_sf001</strain>
    </source>
</reference>
<feature type="region of interest" description="Disordered" evidence="2">
    <location>
        <begin position="750"/>
        <end position="780"/>
    </location>
</feature>
<evidence type="ECO:0000259" key="3">
    <source>
        <dbReference type="SMART" id="SM00451"/>
    </source>
</evidence>
<dbReference type="EMBL" id="NEDP02005119">
    <property type="protein sequence ID" value="OWF43349.1"/>
    <property type="molecule type" value="Genomic_DNA"/>
</dbReference>
<feature type="region of interest" description="Disordered" evidence="2">
    <location>
        <begin position="1380"/>
        <end position="1407"/>
    </location>
</feature>
<dbReference type="SMART" id="SM00451">
    <property type="entry name" value="ZnF_U1"/>
    <property type="match status" value="2"/>
</dbReference>
<dbReference type="Proteomes" id="UP000242188">
    <property type="component" value="Unassembled WGS sequence"/>
</dbReference>
<dbReference type="GO" id="GO:0005654">
    <property type="term" value="C:nucleoplasm"/>
    <property type="evidence" value="ECO:0007669"/>
    <property type="project" value="TreeGrafter"/>
</dbReference>
<feature type="compositionally biased region" description="Basic and acidic residues" evidence="2">
    <location>
        <begin position="1248"/>
        <end position="1267"/>
    </location>
</feature>
<feature type="region of interest" description="Disordered" evidence="2">
    <location>
        <begin position="1"/>
        <end position="188"/>
    </location>
</feature>
<keyword evidence="5" id="KW-1185">Reference proteome</keyword>
<dbReference type="PANTHER" id="PTHR15577:SF2">
    <property type="entry name" value="ZINC FINGER PROTEIN 318"/>
    <property type="match status" value="1"/>
</dbReference>
<feature type="compositionally biased region" description="Basic and acidic residues" evidence="2">
    <location>
        <begin position="1115"/>
        <end position="1143"/>
    </location>
</feature>
<keyword evidence="1" id="KW-0175">Coiled coil</keyword>
<feature type="region of interest" description="Disordered" evidence="2">
    <location>
        <begin position="469"/>
        <end position="728"/>
    </location>
</feature>
<feature type="compositionally biased region" description="Basic and acidic residues" evidence="2">
    <location>
        <begin position="76"/>
        <end position="94"/>
    </location>
</feature>
<feature type="coiled-coil region" evidence="1">
    <location>
        <begin position="791"/>
        <end position="854"/>
    </location>
</feature>
<comment type="caution">
    <text evidence="4">The sequence shown here is derived from an EMBL/GenBank/DDBJ whole genome shotgun (WGS) entry which is preliminary data.</text>
</comment>
<dbReference type="GO" id="GO:0045893">
    <property type="term" value="P:positive regulation of DNA-templated transcription"/>
    <property type="evidence" value="ECO:0007669"/>
    <property type="project" value="TreeGrafter"/>
</dbReference>
<feature type="compositionally biased region" description="Basic and acidic residues" evidence="2">
    <location>
        <begin position="248"/>
        <end position="262"/>
    </location>
</feature>
<accession>A0A210Q3U5</accession>
<feature type="region of interest" description="Disordered" evidence="2">
    <location>
        <begin position="861"/>
        <end position="902"/>
    </location>
</feature>
<feature type="compositionally biased region" description="Low complexity" evidence="2">
    <location>
        <begin position="178"/>
        <end position="188"/>
    </location>
</feature>
<organism evidence="4 5">
    <name type="scientific">Mizuhopecten yessoensis</name>
    <name type="common">Japanese scallop</name>
    <name type="synonym">Patinopecten yessoensis</name>
    <dbReference type="NCBI Taxonomy" id="6573"/>
    <lineage>
        <taxon>Eukaryota</taxon>
        <taxon>Metazoa</taxon>
        <taxon>Spiralia</taxon>
        <taxon>Lophotrochozoa</taxon>
        <taxon>Mollusca</taxon>
        <taxon>Bivalvia</taxon>
        <taxon>Autobranchia</taxon>
        <taxon>Pteriomorphia</taxon>
        <taxon>Pectinida</taxon>
        <taxon>Pectinoidea</taxon>
        <taxon>Pectinidae</taxon>
        <taxon>Mizuhopecten</taxon>
    </lineage>
</organism>
<dbReference type="InterPro" id="IPR055309">
    <property type="entry name" value="Znf318-like"/>
</dbReference>
<feature type="compositionally biased region" description="Basic and acidic residues" evidence="2">
    <location>
        <begin position="1307"/>
        <end position="1317"/>
    </location>
</feature>
<dbReference type="PANTHER" id="PTHR15577">
    <property type="entry name" value="ZINC FINGER CONTAINING PROTEIN"/>
    <property type="match status" value="1"/>
</dbReference>
<dbReference type="InterPro" id="IPR003604">
    <property type="entry name" value="Matrin/U1-like-C_Znf_C2H2"/>
</dbReference>
<feature type="compositionally biased region" description="Basic and acidic residues" evidence="2">
    <location>
        <begin position="469"/>
        <end position="541"/>
    </location>
</feature>
<feature type="compositionally biased region" description="Basic and acidic residues" evidence="2">
    <location>
        <begin position="1032"/>
        <end position="1077"/>
    </location>
</feature>
<feature type="compositionally biased region" description="Basic and acidic residues" evidence="2">
    <location>
        <begin position="871"/>
        <end position="884"/>
    </location>
</feature>
<feature type="compositionally biased region" description="Low complexity" evidence="2">
    <location>
        <begin position="1323"/>
        <end position="1332"/>
    </location>
</feature>
<sequence>MRGRIDKYSGEDRYKGGDTSHRRGGSIDRREDNRGSLERQSGYREPESDAFFRDINPREDSDNRTERELLGGYRDLQSRDDYQNITRRSSDELRPSFPLIPPAPKPLKSILKKKSAPEDSLPGQVTNPVVREENNLFPIIRSTADRQVADTRTQQNTEKSNRGTPFDDRLPRSEGRGSSRSGLPGMSSYMDIEDEEKFLYGDDDHDEGKDHSNKSNSQRPSTESRSRSQDSMYTGVDNRCTRPDSYSADDHFNRMSSTDEQRIRMDSQRIHDQRSNLDSRLMGHEIADQPIRPTAEEQLHSSVSSFLEDQRFKHNSYPPALRDTVQVQENPVAIQPPGFKPDLLSLFTSGNELPKVQQPTQTVPPIQQPIQITPTLPYTSQVPPEEPKQKYDPTIENILKSIGFDFEMSRRMQEKASNSLPIQKPKKDEEQFGINQTASFLEGGISNDIKNKLFNKSKKEESIVDILMREAREGPSRSTEKRHDRENEPRERYKKMEPKSSEQDRRLESYKRERDTVRDADLLDRERKKELLPAEPVKESASDLYEESTYEDPSLSTESLSSGISFQRHVTPTEPQYPAYSQPASYSQPGYPPDMANYTNSPVAPPTQVHPGAVPPYPGAPMGAMYNAPPQYGYGHPPQGFDQGSYPNYTNYPPQGAPFQPRHNPPNLGPPPHGQAFHGPPPNVPSLRGPPPPPHGLPPQMRVSMTTDHQSSDSRTRSARLSPVKDTLKEEIQEKKTITIEKKTITISPKETNRTVIPPNLDRIKGPEKQPTDPPPKLLTPKERNIMLKESQQRRQKIETLESELQILRKQQNEMMRKIRRQKDGHKDPVLIQNNKLQDDISAQLSKLRKAAEENSKILKEYKVDPNLQPDGEKEGTSEADAKTNKPLRNSQQAQNRKKNEPVHQVKKYEFFDPGGYWCKVCNTDSGSVYSVLQHLHGKKHQQAMNPYDRPWVPRAMKSPSKRVKNEHLEVLPVKGQEFLVPCKAFYCTLCKEFAGDEACADFHIKTDSHYQNYLKHLEKNEFYEQRMGLDKAAGRSGSKDMKNVKKEDRKEDRREKNEQKRQRVQEKEKVWEKPVTELDLEQPAKKPKMSPSEPKDTKAVKSGEGFGKFTFTPVDKDKGKKEADNDEEQEKKENESGQDSKSKIAINIVNKMGIKPVPGAKISGKKNPLLPPWTPVSKQESQKLTAGVSKVEAFPLRKGSGKTEHAGGKPSSLDMFLTIEDKSKPLPVMKDKPKVTAQDILKAFTGKLKDDNASPAEKKNQTDGSEKTNASPAEKKNQTDGNEKTKLTCEQKEELEDLKMLGIDPIFEKPLAEKKVPPPPSQNLSLPPSQQTQVGVADNPEKGKLSILPMMEMDIPLPPSAPSKAQSVEKVAENGEVKGSAISTELPMDQGDIVPTPAKSEEVTQPTAEIKSSVAELEDVNDGASDCSGYSMHMGSDFEVVDECEADEL</sequence>
<feature type="domain" description="U1-type" evidence="3">
    <location>
        <begin position="983"/>
        <end position="1017"/>
    </location>
</feature>
<feature type="compositionally biased region" description="Basic and acidic residues" evidence="2">
    <location>
        <begin position="1274"/>
        <end position="1293"/>
    </location>
</feature>
<evidence type="ECO:0000256" key="2">
    <source>
        <dbReference type="SAM" id="MobiDB-lite"/>
    </source>
</evidence>
<feature type="compositionally biased region" description="Low complexity" evidence="2">
    <location>
        <begin position="629"/>
        <end position="640"/>
    </location>
</feature>
<gene>
    <name evidence="4" type="ORF">KP79_PYT10283</name>
</gene>
<dbReference type="GO" id="GO:0008270">
    <property type="term" value="F:zinc ion binding"/>
    <property type="evidence" value="ECO:0007669"/>
    <property type="project" value="InterPro"/>
</dbReference>
<name>A0A210Q3U5_MIZYE</name>
<dbReference type="OrthoDB" id="10072641at2759"/>
<dbReference type="GO" id="GO:0045892">
    <property type="term" value="P:negative regulation of DNA-templated transcription"/>
    <property type="evidence" value="ECO:0007669"/>
    <property type="project" value="TreeGrafter"/>
</dbReference>
<evidence type="ECO:0000313" key="5">
    <source>
        <dbReference type="Proteomes" id="UP000242188"/>
    </source>
</evidence>
<feature type="region of interest" description="Disordered" evidence="2">
    <location>
        <begin position="200"/>
        <end position="262"/>
    </location>
</feature>
<evidence type="ECO:0000256" key="1">
    <source>
        <dbReference type="SAM" id="Coils"/>
    </source>
</evidence>
<proteinExistence type="predicted"/>
<feature type="compositionally biased region" description="Basic and acidic residues" evidence="2">
    <location>
        <begin position="159"/>
        <end position="177"/>
    </location>
</feature>
<feature type="region of interest" description="Disordered" evidence="2">
    <location>
        <begin position="1246"/>
        <end position="1339"/>
    </location>
</feature>
<feature type="compositionally biased region" description="Pro residues" evidence="2">
    <location>
        <begin position="663"/>
        <end position="697"/>
    </location>
</feature>
<feature type="compositionally biased region" description="Basic and acidic residues" evidence="2">
    <location>
        <begin position="762"/>
        <end position="771"/>
    </location>
</feature>